<sequence length="137" mass="15247">NRLFRPNKELNQGMKAAQQNIKPGTVVDKGIVSPTVSQFLLNSHVAIQGSAKPAKYSILYNGIEEQMNFYEKLTNDLAYGYQIVNSPVSLPVPLYIANQYADRARVLLANTSQHTPTEATANLSYRDTKFNCVRVNA</sequence>
<evidence type="ECO:0000259" key="1">
    <source>
        <dbReference type="PROSITE" id="PS50822"/>
    </source>
</evidence>
<accession>A0A0B6Z7L4</accession>
<name>A0A0B6Z7L4_9EUPU</name>
<dbReference type="Pfam" id="PF02171">
    <property type="entry name" value="Piwi"/>
    <property type="match status" value="1"/>
</dbReference>
<evidence type="ECO:0000313" key="2">
    <source>
        <dbReference type="EMBL" id="CEK64483.1"/>
    </source>
</evidence>
<dbReference type="SUPFAM" id="SSF53098">
    <property type="entry name" value="Ribonuclease H-like"/>
    <property type="match status" value="1"/>
</dbReference>
<dbReference type="InterPro" id="IPR003165">
    <property type="entry name" value="Piwi"/>
</dbReference>
<reference evidence="2" key="1">
    <citation type="submission" date="2014-12" db="EMBL/GenBank/DDBJ databases">
        <title>Insight into the proteome of Arion vulgaris.</title>
        <authorList>
            <person name="Aradska J."/>
            <person name="Bulat T."/>
            <person name="Smidak R."/>
            <person name="Sarate P."/>
            <person name="Gangsoo J."/>
            <person name="Sialana F."/>
            <person name="Bilban M."/>
            <person name="Lubec G."/>
        </authorList>
    </citation>
    <scope>NUCLEOTIDE SEQUENCE</scope>
    <source>
        <tissue evidence="2">Skin</tissue>
    </source>
</reference>
<feature type="domain" description="Piwi" evidence="1">
    <location>
        <begin position="1"/>
        <end position="109"/>
    </location>
</feature>
<dbReference type="Gene3D" id="3.30.420.10">
    <property type="entry name" value="Ribonuclease H-like superfamily/Ribonuclease H"/>
    <property type="match status" value="1"/>
</dbReference>
<feature type="non-terminal residue" evidence="2">
    <location>
        <position position="1"/>
    </location>
</feature>
<dbReference type="AlphaFoldDB" id="A0A0B6Z7L4"/>
<dbReference type="EMBL" id="HACG01017618">
    <property type="protein sequence ID" value="CEK64483.1"/>
    <property type="molecule type" value="Transcribed_RNA"/>
</dbReference>
<dbReference type="PANTHER" id="PTHR22891">
    <property type="entry name" value="EUKARYOTIC TRANSLATION INITIATION FACTOR 2C"/>
    <property type="match status" value="1"/>
</dbReference>
<dbReference type="PROSITE" id="PS50822">
    <property type="entry name" value="PIWI"/>
    <property type="match status" value="1"/>
</dbReference>
<dbReference type="InterPro" id="IPR036397">
    <property type="entry name" value="RNaseH_sf"/>
</dbReference>
<protein>
    <recommendedName>
        <fullName evidence="1">Piwi domain-containing protein</fullName>
    </recommendedName>
</protein>
<gene>
    <name evidence="2" type="primary">ORF51912</name>
</gene>
<proteinExistence type="predicted"/>
<dbReference type="InterPro" id="IPR012337">
    <property type="entry name" value="RNaseH-like_sf"/>
</dbReference>
<organism evidence="2">
    <name type="scientific">Arion vulgaris</name>
    <dbReference type="NCBI Taxonomy" id="1028688"/>
    <lineage>
        <taxon>Eukaryota</taxon>
        <taxon>Metazoa</taxon>
        <taxon>Spiralia</taxon>
        <taxon>Lophotrochozoa</taxon>
        <taxon>Mollusca</taxon>
        <taxon>Gastropoda</taxon>
        <taxon>Heterobranchia</taxon>
        <taxon>Euthyneura</taxon>
        <taxon>Panpulmonata</taxon>
        <taxon>Eupulmonata</taxon>
        <taxon>Stylommatophora</taxon>
        <taxon>Helicina</taxon>
        <taxon>Arionoidea</taxon>
        <taxon>Arionidae</taxon>
        <taxon>Arion</taxon>
    </lineage>
</organism>
<dbReference type="GO" id="GO:0003676">
    <property type="term" value="F:nucleic acid binding"/>
    <property type="evidence" value="ECO:0007669"/>
    <property type="project" value="InterPro"/>
</dbReference>